<feature type="region of interest" description="Disordered" evidence="1">
    <location>
        <begin position="215"/>
        <end position="241"/>
    </location>
</feature>
<dbReference type="Proteomes" id="UP000011715">
    <property type="component" value="Unassembled WGS sequence"/>
</dbReference>
<reference evidence="3" key="5">
    <citation type="submission" date="2015-06" db="UniProtKB">
        <authorList>
            <consortium name="EnsemblFungi"/>
        </authorList>
    </citation>
    <scope>IDENTIFICATION</scope>
    <source>
        <strain evidence="3">ATCC 64411</strain>
    </source>
</reference>
<dbReference type="eggNOG" id="ENOG502QQ04">
    <property type="taxonomic scope" value="Eukaryota"/>
</dbReference>
<dbReference type="EMBL" id="GL876969">
    <property type="protein sequence ID" value="KLU86140.1"/>
    <property type="molecule type" value="Genomic_DNA"/>
</dbReference>
<sequence length="436" mass="47371">MAQEVAIPAALLDDVHTTTTTTTPIAEAETATITTTLDRLLSNHLVLYQTLPYLPPSAVLNLAATSRAFRNLIYSSPVAFRYLDLTRVKAARFDIDPIDTGGELWHNTQLDEHLTEDEFYSGPLRGIFSNLCRSNLLSSVHTLVLDGLSVTAELVHDILTGPSFRIRILSLRDVKNLNERKLQQALTTACRPNRPEGAPYLKGIYLFTRRGAVSRSASSSPSSSPSSSGASVGLGSGSSRSTSAGSLALTTSLQRTTLAACGAEGGDAWYDRRGKMLSRGLSREWANTLLACRGVIAFDTVLCAGPRHPNSRAFGQVELTDFGEQHQPQWEVATHAVGGCAGCGDAPEGMTVWGDSDPPHDFPLLAPAPLHSSSVKEACCPSGVLIEERELERIFEPGLLWLAGEDDWGRERARAGVGWAWINNPWQRRFWSPHEP</sequence>
<gene>
    <name evidence="2" type="ORF">MAPG_05159</name>
</gene>
<evidence type="ECO:0000313" key="4">
    <source>
        <dbReference type="Proteomes" id="UP000011715"/>
    </source>
</evidence>
<keyword evidence="4" id="KW-1185">Reference proteome</keyword>
<evidence type="ECO:0000256" key="1">
    <source>
        <dbReference type="SAM" id="MobiDB-lite"/>
    </source>
</evidence>
<organism evidence="3 4">
    <name type="scientific">Magnaporthiopsis poae (strain ATCC 64411 / 73-15)</name>
    <name type="common">Kentucky bluegrass fungus</name>
    <name type="synonym">Magnaporthe poae</name>
    <dbReference type="NCBI Taxonomy" id="644358"/>
    <lineage>
        <taxon>Eukaryota</taxon>
        <taxon>Fungi</taxon>
        <taxon>Dikarya</taxon>
        <taxon>Ascomycota</taxon>
        <taxon>Pezizomycotina</taxon>
        <taxon>Sordariomycetes</taxon>
        <taxon>Sordariomycetidae</taxon>
        <taxon>Magnaporthales</taxon>
        <taxon>Magnaporthaceae</taxon>
        <taxon>Magnaporthiopsis</taxon>
    </lineage>
</organism>
<protein>
    <recommendedName>
        <fullName evidence="5">F-box domain-containing protein</fullName>
    </recommendedName>
</protein>
<evidence type="ECO:0000313" key="3">
    <source>
        <dbReference type="EnsemblFungi" id="MAPG_05159T0"/>
    </source>
</evidence>
<dbReference type="EMBL" id="ADBL01001218">
    <property type="status" value="NOT_ANNOTATED_CDS"/>
    <property type="molecule type" value="Genomic_DNA"/>
</dbReference>
<evidence type="ECO:0008006" key="5">
    <source>
        <dbReference type="Google" id="ProtNLM"/>
    </source>
</evidence>
<dbReference type="EnsemblFungi" id="MAPG_05159T0">
    <property type="protein sequence ID" value="MAPG_05159T0"/>
    <property type="gene ID" value="MAPG_05159"/>
</dbReference>
<proteinExistence type="predicted"/>
<dbReference type="AlphaFoldDB" id="A0A0C4DYN3"/>
<reference evidence="2" key="2">
    <citation type="submission" date="2010-05" db="EMBL/GenBank/DDBJ databases">
        <title>The Genome Sequence of Magnaporthe poae strain ATCC 64411.</title>
        <authorList>
            <consortium name="The Broad Institute Genome Sequencing Platform"/>
            <consortium name="Broad Institute Genome Sequencing Center for Infectious Disease"/>
            <person name="Ma L.-J."/>
            <person name="Dead R."/>
            <person name="Young S."/>
            <person name="Zeng Q."/>
            <person name="Koehrsen M."/>
            <person name="Alvarado L."/>
            <person name="Berlin A."/>
            <person name="Chapman S.B."/>
            <person name="Chen Z."/>
            <person name="Freedman E."/>
            <person name="Gellesch M."/>
            <person name="Goldberg J."/>
            <person name="Griggs A."/>
            <person name="Gujja S."/>
            <person name="Heilman E.R."/>
            <person name="Heiman D."/>
            <person name="Hepburn T."/>
            <person name="Howarth C."/>
            <person name="Jen D."/>
            <person name="Larson L."/>
            <person name="Mehta T."/>
            <person name="Neiman D."/>
            <person name="Pearson M."/>
            <person name="Roberts A."/>
            <person name="Saif S."/>
            <person name="Shea T."/>
            <person name="Shenoy N."/>
            <person name="Sisk P."/>
            <person name="Stolte C."/>
            <person name="Sykes S."/>
            <person name="Walk T."/>
            <person name="White J."/>
            <person name="Yandava C."/>
            <person name="Haas B."/>
            <person name="Nusbaum C."/>
            <person name="Birren B."/>
        </authorList>
    </citation>
    <scope>NUCLEOTIDE SEQUENCE</scope>
    <source>
        <strain evidence="2">ATCC 64411</strain>
    </source>
</reference>
<dbReference type="VEuPathDB" id="FungiDB:MAPG_05159"/>
<accession>A0A0C4DYN3</accession>
<evidence type="ECO:0000313" key="2">
    <source>
        <dbReference type="EMBL" id="KLU86140.1"/>
    </source>
</evidence>
<name>A0A0C4DYN3_MAGP6</name>
<dbReference type="EMBL" id="ADBL01001217">
    <property type="status" value="NOT_ANNOTATED_CDS"/>
    <property type="molecule type" value="Genomic_DNA"/>
</dbReference>
<dbReference type="STRING" id="644358.A0A0C4DYN3"/>
<reference evidence="3" key="4">
    <citation type="journal article" date="2015" name="G3 (Bethesda)">
        <title>Genome sequences of three phytopathogenic species of the Magnaporthaceae family of fungi.</title>
        <authorList>
            <person name="Okagaki L.H."/>
            <person name="Nunes C.C."/>
            <person name="Sailsbery J."/>
            <person name="Clay B."/>
            <person name="Brown D."/>
            <person name="John T."/>
            <person name="Oh Y."/>
            <person name="Young N."/>
            <person name="Fitzgerald M."/>
            <person name="Haas B.J."/>
            <person name="Zeng Q."/>
            <person name="Young S."/>
            <person name="Adiconis X."/>
            <person name="Fan L."/>
            <person name="Levin J.Z."/>
            <person name="Mitchell T.K."/>
            <person name="Okubara P.A."/>
            <person name="Farman M.L."/>
            <person name="Kohn L.M."/>
            <person name="Birren B."/>
            <person name="Ma L.-J."/>
            <person name="Dean R.A."/>
        </authorList>
    </citation>
    <scope>NUCLEOTIDE SEQUENCE</scope>
    <source>
        <strain evidence="3">ATCC 64411 / 73-15</strain>
    </source>
</reference>
<reference evidence="2" key="3">
    <citation type="submission" date="2011-03" db="EMBL/GenBank/DDBJ databases">
        <title>Annotation of Magnaporthe poae ATCC 64411.</title>
        <authorList>
            <person name="Ma L.-J."/>
            <person name="Dead R."/>
            <person name="Young S.K."/>
            <person name="Zeng Q."/>
            <person name="Gargeya S."/>
            <person name="Fitzgerald M."/>
            <person name="Haas B."/>
            <person name="Abouelleil A."/>
            <person name="Alvarado L."/>
            <person name="Arachchi H.M."/>
            <person name="Berlin A."/>
            <person name="Brown A."/>
            <person name="Chapman S.B."/>
            <person name="Chen Z."/>
            <person name="Dunbar C."/>
            <person name="Freedman E."/>
            <person name="Gearin G."/>
            <person name="Gellesch M."/>
            <person name="Goldberg J."/>
            <person name="Griggs A."/>
            <person name="Gujja S."/>
            <person name="Heiman D."/>
            <person name="Howarth C."/>
            <person name="Larson L."/>
            <person name="Lui A."/>
            <person name="MacDonald P.J.P."/>
            <person name="Mehta T."/>
            <person name="Montmayeur A."/>
            <person name="Murphy C."/>
            <person name="Neiman D."/>
            <person name="Pearson M."/>
            <person name="Priest M."/>
            <person name="Roberts A."/>
            <person name="Saif S."/>
            <person name="Shea T."/>
            <person name="Shenoy N."/>
            <person name="Sisk P."/>
            <person name="Stolte C."/>
            <person name="Sykes S."/>
            <person name="Yandava C."/>
            <person name="Wortman J."/>
            <person name="Nusbaum C."/>
            <person name="Birren B."/>
        </authorList>
    </citation>
    <scope>NUCLEOTIDE SEQUENCE</scope>
    <source>
        <strain evidence="2">ATCC 64411</strain>
    </source>
</reference>
<dbReference type="OrthoDB" id="5345494at2759"/>
<reference evidence="4" key="1">
    <citation type="submission" date="2010-05" db="EMBL/GenBank/DDBJ databases">
        <title>The genome sequence of Magnaporthe poae strain ATCC 64411.</title>
        <authorList>
            <person name="Ma L.-J."/>
            <person name="Dead R."/>
            <person name="Young S."/>
            <person name="Zeng Q."/>
            <person name="Koehrsen M."/>
            <person name="Alvarado L."/>
            <person name="Berlin A."/>
            <person name="Chapman S.B."/>
            <person name="Chen Z."/>
            <person name="Freedman E."/>
            <person name="Gellesch M."/>
            <person name="Goldberg J."/>
            <person name="Griggs A."/>
            <person name="Gujja S."/>
            <person name="Heilman E.R."/>
            <person name="Heiman D."/>
            <person name="Hepburn T."/>
            <person name="Howarth C."/>
            <person name="Jen D."/>
            <person name="Larson L."/>
            <person name="Mehta T."/>
            <person name="Neiman D."/>
            <person name="Pearson M."/>
            <person name="Roberts A."/>
            <person name="Saif S."/>
            <person name="Shea T."/>
            <person name="Shenoy N."/>
            <person name="Sisk P."/>
            <person name="Stolte C."/>
            <person name="Sykes S."/>
            <person name="Walk T."/>
            <person name="White J."/>
            <person name="Yandava C."/>
            <person name="Haas B."/>
            <person name="Nusbaum C."/>
            <person name="Birren B."/>
        </authorList>
    </citation>
    <scope>NUCLEOTIDE SEQUENCE [LARGE SCALE GENOMIC DNA]</scope>
    <source>
        <strain evidence="4">ATCC 64411 / 73-15</strain>
    </source>
</reference>